<dbReference type="Proteomes" id="UP001318860">
    <property type="component" value="Unassembled WGS sequence"/>
</dbReference>
<evidence type="ECO:0000313" key="2">
    <source>
        <dbReference type="EMBL" id="KAK6147814.1"/>
    </source>
</evidence>
<dbReference type="EMBL" id="JABTTQ020000010">
    <property type="protein sequence ID" value="KAK6147814.1"/>
    <property type="molecule type" value="Genomic_DNA"/>
</dbReference>
<proteinExistence type="predicted"/>
<name>A0ABR0WNT5_REHGL</name>
<feature type="compositionally biased region" description="Basic and acidic residues" evidence="1">
    <location>
        <begin position="72"/>
        <end position="84"/>
    </location>
</feature>
<evidence type="ECO:0008006" key="4">
    <source>
        <dbReference type="Google" id="ProtNLM"/>
    </source>
</evidence>
<evidence type="ECO:0000256" key="1">
    <source>
        <dbReference type="SAM" id="MobiDB-lite"/>
    </source>
</evidence>
<comment type="caution">
    <text evidence="2">The sequence shown here is derived from an EMBL/GenBank/DDBJ whole genome shotgun (WGS) entry which is preliminary data.</text>
</comment>
<accession>A0ABR0WNT5</accession>
<reference evidence="2 3" key="1">
    <citation type="journal article" date="2021" name="Comput. Struct. Biotechnol. J.">
        <title>De novo genome assembly of the potent medicinal plant Rehmannia glutinosa using nanopore technology.</title>
        <authorList>
            <person name="Ma L."/>
            <person name="Dong C."/>
            <person name="Song C."/>
            <person name="Wang X."/>
            <person name="Zheng X."/>
            <person name="Niu Y."/>
            <person name="Chen S."/>
            <person name="Feng W."/>
        </authorList>
    </citation>
    <scope>NUCLEOTIDE SEQUENCE [LARGE SCALE GENOMIC DNA]</scope>
    <source>
        <strain evidence="2">DH-2019</strain>
    </source>
</reference>
<evidence type="ECO:0000313" key="3">
    <source>
        <dbReference type="Proteomes" id="UP001318860"/>
    </source>
</evidence>
<organism evidence="2 3">
    <name type="scientific">Rehmannia glutinosa</name>
    <name type="common">Chinese foxglove</name>
    <dbReference type="NCBI Taxonomy" id="99300"/>
    <lineage>
        <taxon>Eukaryota</taxon>
        <taxon>Viridiplantae</taxon>
        <taxon>Streptophyta</taxon>
        <taxon>Embryophyta</taxon>
        <taxon>Tracheophyta</taxon>
        <taxon>Spermatophyta</taxon>
        <taxon>Magnoliopsida</taxon>
        <taxon>eudicotyledons</taxon>
        <taxon>Gunneridae</taxon>
        <taxon>Pentapetalae</taxon>
        <taxon>asterids</taxon>
        <taxon>lamiids</taxon>
        <taxon>Lamiales</taxon>
        <taxon>Orobanchaceae</taxon>
        <taxon>Rehmannieae</taxon>
        <taxon>Rehmannia</taxon>
    </lineage>
</organism>
<protein>
    <recommendedName>
        <fullName evidence="4">Reverse transcriptase domain-containing protein</fullName>
    </recommendedName>
</protein>
<gene>
    <name evidence="2" type="ORF">DH2020_018726</name>
</gene>
<sequence>MRRRVTLPHPMARLAKDHDGHKHPGEKGTPGGLEEEDEAKSRTLLQDTVPLRKKLSRAQDVSTDLTPSLPHKQADKGEPGKDRGLAVSPHACSMLNSEIALKLEFGMTNNETESEALIPRIKLAQNVKPDLNTYSRRGDASSKRVEVSKHLGKLDPNWEGTYKVVRVSGKWAYRLGDLQGKELPRPWNAQNLRRFYA</sequence>
<feature type="region of interest" description="Disordered" evidence="1">
    <location>
        <begin position="1"/>
        <end position="87"/>
    </location>
</feature>
<keyword evidence="3" id="KW-1185">Reference proteome</keyword>
<feature type="compositionally biased region" description="Basic and acidic residues" evidence="1">
    <location>
        <begin position="14"/>
        <end position="26"/>
    </location>
</feature>